<evidence type="ECO:0000313" key="2">
    <source>
        <dbReference type="EMBL" id="KAB7651188.1"/>
    </source>
</evidence>
<accession>A0AAI9SBL0</accession>
<evidence type="ECO:0000259" key="1">
    <source>
        <dbReference type="Pfam" id="PF13470"/>
    </source>
</evidence>
<keyword evidence="3" id="KW-1185">Reference proteome</keyword>
<dbReference type="InterPro" id="IPR002850">
    <property type="entry name" value="PIN_toxin-like"/>
</dbReference>
<dbReference type="Pfam" id="PF13470">
    <property type="entry name" value="PIN_3"/>
    <property type="match status" value="1"/>
</dbReference>
<reference evidence="2 3" key="1">
    <citation type="submission" date="2019-10" db="EMBL/GenBank/DDBJ databases">
        <title>Genome diversity of Sutterella seckii.</title>
        <authorList>
            <person name="Chaplin A.V."/>
            <person name="Sokolova S.R."/>
            <person name="Mosin K.A."/>
            <person name="Ivanova E.L."/>
            <person name="Kochetkova T.O."/>
            <person name="Goltsov A.Y."/>
            <person name="Trofimov D.Y."/>
            <person name="Efimov B.A."/>
        </authorList>
    </citation>
    <scope>NUCLEOTIDE SEQUENCE [LARGE SCALE GENOMIC DNA]</scope>
    <source>
        <strain evidence="2 3">ASD3426</strain>
    </source>
</reference>
<name>A0AAI9SBL0_9BURK</name>
<dbReference type="InterPro" id="IPR029060">
    <property type="entry name" value="PIN-like_dom_sf"/>
</dbReference>
<dbReference type="NCBIfam" id="TIGR00305">
    <property type="entry name" value="putative toxin-antitoxin system toxin component, PIN family"/>
    <property type="match status" value="1"/>
</dbReference>
<dbReference type="Gene3D" id="3.40.50.1010">
    <property type="entry name" value="5'-nuclease"/>
    <property type="match status" value="1"/>
</dbReference>
<dbReference type="CDD" id="cd09854">
    <property type="entry name" value="PIN_VapC-like"/>
    <property type="match status" value="1"/>
</dbReference>
<protein>
    <submittedName>
        <fullName evidence="2">Toxin-antitoxin system toxin component, PIN family</fullName>
    </submittedName>
</protein>
<gene>
    <name evidence="2" type="ORF">GBM96_06525</name>
</gene>
<dbReference type="EMBL" id="WEHW01000019">
    <property type="protein sequence ID" value="KAB7651188.1"/>
    <property type="molecule type" value="Genomic_DNA"/>
</dbReference>
<sequence>MRALTQKRKSASSGQNVGLFRKVRSVPFFFYLLPPMISPRLHAAAAELASRTMPGDGFQTPHIVLDTHIVMECFFWKDEKAMPLKAAIEAGKIRLAASRDAFLELAGVLSRQQFGLSEEEVEAILRHTAQFSDFASPERLERAAEGISVRCRDPEDQKFLTLAGASKARALVTRDKLLFKAAKKLRRCGIEPAAPENLPKLLPDLFRAP</sequence>
<organism evidence="2 3">
    <name type="scientific">Sutterella seckii</name>
    <dbReference type="NCBI Taxonomy" id="1944635"/>
    <lineage>
        <taxon>Bacteria</taxon>
        <taxon>Pseudomonadati</taxon>
        <taxon>Pseudomonadota</taxon>
        <taxon>Betaproteobacteria</taxon>
        <taxon>Burkholderiales</taxon>
        <taxon>Sutterellaceae</taxon>
        <taxon>Sutterella</taxon>
    </lineage>
</organism>
<evidence type="ECO:0000313" key="3">
    <source>
        <dbReference type="Proteomes" id="UP000469462"/>
    </source>
</evidence>
<comment type="caution">
    <text evidence="2">The sequence shown here is derived from an EMBL/GenBank/DDBJ whole genome shotgun (WGS) entry which is preliminary data.</text>
</comment>
<dbReference type="InterPro" id="IPR002716">
    <property type="entry name" value="PIN_dom"/>
</dbReference>
<dbReference type="PANTHER" id="PTHR34610:SF3">
    <property type="entry name" value="SSL7007 PROTEIN"/>
    <property type="match status" value="1"/>
</dbReference>
<dbReference type="PANTHER" id="PTHR34610">
    <property type="entry name" value="SSL7007 PROTEIN"/>
    <property type="match status" value="1"/>
</dbReference>
<dbReference type="AlphaFoldDB" id="A0AAI9SBL0"/>
<dbReference type="SUPFAM" id="SSF88723">
    <property type="entry name" value="PIN domain-like"/>
    <property type="match status" value="1"/>
</dbReference>
<proteinExistence type="predicted"/>
<dbReference type="Proteomes" id="UP000469462">
    <property type="component" value="Unassembled WGS sequence"/>
</dbReference>
<feature type="domain" description="PIN" evidence="1">
    <location>
        <begin position="63"/>
        <end position="176"/>
    </location>
</feature>